<feature type="region of interest" description="Disordered" evidence="1">
    <location>
        <begin position="1"/>
        <end position="72"/>
    </location>
</feature>
<dbReference type="AlphaFoldDB" id="A0A6J4KTK2"/>
<reference evidence="2" key="1">
    <citation type="submission" date="2020-02" db="EMBL/GenBank/DDBJ databases">
        <authorList>
            <person name="Meier V. D."/>
        </authorList>
    </citation>
    <scope>NUCLEOTIDE SEQUENCE</scope>
    <source>
        <strain evidence="2">AVDCRST_MAG40</strain>
    </source>
</reference>
<evidence type="ECO:0000313" key="2">
    <source>
        <dbReference type="EMBL" id="CAA9313099.1"/>
    </source>
</evidence>
<organism evidence="2">
    <name type="scientific">uncultured Gemmatimonadaceae bacterium</name>
    <dbReference type="NCBI Taxonomy" id="246130"/>
    <lineage>
        <taxon>Bacteria</taxon>
        <taxon>Pseudomonadati</taxon>
        <taxon>Gemmatimonadota</taxon>
        <taxon>Gemmatimonadia</taxon>
        <taxon>Gemmatimonadales</taxon>
        <taxon>Gemmatimonadaceae</taxon>
        <taxon>environmental samples</taxon>
    </lineage>
</organism>
<feature type="non-terminal residue" evidence="2">
    <location>
        <position position="1"/>
    </location>
</feature>
<sequence length="256" mass="27985">ASTPALAHPTLDRPPRRERRQRRPRRRRRGRPHPHRHRHARRGRAALRARRAPGAGARAVVRRDAGRGAPRRGAVVALLTGAAHGGDRARHRGARHRRGVVRVRRAAAREGVRRARPPHAGGDPALPPGAGRAARPARQVLPPPAGRGELVRRDPPPAQRGRHGEPRLPRRARARGVPPGDRALPALPAGAHDRGADPRHRPRGRRGQLLGHGLRLRPRRGAGRLARARRLQLRRPARGTGHAGDERARRAGGGEV</sequence>
<feature type="compositionally biased region" description="Basic residues" evidence="1">
    <location>
        <begin position="16"/>
        <end position="51"/>
    </location>
</feature>
<gene>
    <name evidence="2" type="ORF">AVDCRST_MAG40-1095</name>
</gene>
<dbReference type="EMBL" id="CADCTX010000325">
    <property type="protein sequence ID" value="CAA9313099.1"/>
    <property type="molecule type" value="Genomic_DNA"/>
</dbReference>
<feature type="compositionally biased region" description="Basic residues" evidence="1">
    <location>
        <begin position="214"/>
        <end position="237"/>
    </location>
</feature>
<feature type="compositionally biased region" description="Low complexity" evidence="1">
    <location>
        <begin position="118"/>
        <end position="138"/>
    </location>
</feature>
<evidence type="ECO:0000256" key="1">
    <source>
        <dbReference type="SAM" id="MobiDB-lite"/>
    </source>
</evidence>
<proteinExistence type="predicted"/>
<name>A0A6J4KTK2_9BACT</name>
<feature type="region of interest" description="Disordered" evidence="1">
    <location>
        <begin position="106"/>
        <end position="256"/>
    </location>
</feature>
<protein>
    <submittedName>
        <fullName evidence="2">Hypothetical, related to broad specificity phosphatases COG0406</fullName>
    </submittedName>
</protein>
<feature type="non-terminal residue" evidence="2">
    <location>
        <position position="256"/>
    </location>
</feature>
<accession>A0A6J4KTK2</accession>